<accession>A0A6A6A3H1</accession>
<evidence type="ECO:0000313" key="5">
    <source>
        <dbReference type="Proteomes" id="UP000799771"/>
    </source>
</evidence>
<dbReference type="GO" id="GO:0006508">
    <property type="term" value="P:proteolysis"/>
    <property type="evidence" value="ECO:0007669"/>
    <property type="project" value="UniProtKB-KW"/>
</dbReference>
<evidence type="ECO:0000256" key="1">
    <source>
        <dbReference type="ARBA" id="ARBA00007447"/>
    </source>
</evidence>
<keyword evidence="2" id="KW-1133">Transmembrane helix</keyword>
<dbReference type="PANTHER" id="PTHR47966">
    <property type="entry name" value="BETA-SITE APP-CLEAVING ENZYME, ISOFORM A-RELATED"/>
    <property type="match status" value="1"/>
</dbReference>
<dbReference type="Pfam" id="PF00026">
    <property type="entry name" value="Asp"/>
    <property type="match status" value="1"/>
</dbReference>
<dbReference type="Proteomes" id="UP000799771">
    <property type="component" value="Unassembled WGS sequence"/>
</dbReference>
<comment type="similarity">
    <text evidence="1">Belongs to the peptidase A1 family.</text>
</comment>
<dbReference type="PANTHER" id="PTHR47966:SF51">
    <property type="entry name" value="BETA-SITE APP-CLEAVING ENZYME, ISOFORM A-RELATED"/>
    <property type="match status" value="1"/>
</dbReference>
<dbReference type="PROSITE" id="PS51767">
    <property type="entry name" value="PEPTIDASE_A1"/>
    <property type="match status" value="1"/>
</dbReference>
<proteinExistence type="inferred from homology"/>
<evidence type="ECO:0000259" key="3">
    <source>
        <dbReference type="PROSITE" id="PS51767"/>
    </source>
</evidence>
<feature type="transmembrane region" description="Helical" evidence="2">
    <location>
        <begin position="12"/>
        <end position="33"/>
    </location>
</feature>
<keyword evidence="4" id="KW-0378">Hydrolase</keyword>
<sequence length="455" mass="50540">MNSPSGRHAATHRAAIVVVFVCSTILVLLLWGVGDVKNLIGNGIESHKDVGDKGVASLDVYIPPGRTDDSYQNVDIQFDGQRLAFTLETSSADNFVASEECDTVDRTSGCYQLEKSYHINDKTTFLSGDGFDTFLGKGRVIGNLSSISVSLGSLYVENATTALINNATIDEFQNGSFSGVLGLGLRTTSQQWLKYGRLPIVDTLISQNVLKQPVFSLRSPRYGDPEQHTGRLTLGAIESVPQSINITYRDVVPFSRNEHRLDHLETIAWSTILEGLRINSVEISVTPGRLRSDHQHVSVLDSGSSYIYLRNRDFYTIVEYLHGATATETHPNGDKIYVECDQPQLLEFKFHDRWFLIDPLDMLLAGSRQLINGTVMCEANLRTWEFSTFGDSIMGLPFLRSAFVVFDYVSADMYSTSPRLGIASMVDKDMAMKRYAALYSNRLQQIDSVDNKAAL</sequence>
<dbReference type="OrthoDB" id="15189at2759"/>
<keyword evidence="5" id="KW-1185">Reference proteome</keyword>
<dbReference type="RefSeq" id="XP_033519523.1">
    <property type="nucleotide sequence ID" value="XM_033670886.1"/>
</dbReference>
<dbReference type="InterPro" id="IPR034164">
    <property type="entry name" value="Pepsin-like_dom"/>
</dbReference>
<dbReference type="Gene3D" id="2.40.70.10">
    <property type="entry name" value="Acid Proteases"/>
    <property type="match status" value="2"/>
</dbReference>
<dbReference type="SUPFAM" id="SSF50630">
    <property type="entry name" value="Acid proteases"/>
    <property type="match status" value="1"/>
</dbReference>
<reference evidence="4" key="1">
    <citation type="journal article" date="2020" name="Stud. Mycol.">
        <title>101 Dothideomycetes genomes: a test case for predicting lifestyles and emergence of pathogens.</title>
        <authorList>
            <person name="Haridas S."/>
            <person name="Albert R."/>
            <person name="Binder M."/>
            <person name="Bloem J."/>
            <person name="Labutti K."/>
            <person name="Salamov A."/>
            <person name="Andreopoulos B."/>
            <person name="Baker S."/>
            <person name="Barry K."/>
            <person name="Bills G."/>
            <person name="Bluhm B."/>
            <person name="Cannon C."/>
            <person name="Castanera R."/>
            <person name="Culley D."/>
            <person name="Daum C."/>
            <person name="Ezra D."/>
            <person name="Gonzalez J."/>
            <person name="Henrissat B."/>
            <person name="Kuo A."/>
            <person name="Liang C."/>
            <person name="Lipzen A."/>
            <person name="Lutzoni F."/>
            <person name="Magnuson J."/>
            <person name="Mondo S."/>
            <person name="Nolan M."/>
            <person name="Ohm R."/>
            <person name="Pangilinan J."/>
            <person name="Park H.-J."/>
            <person name="Ramirez L."/>
            <person name="Alfaro M."/>
            <person name="Sun H."/>
            <person name="Tritt A."/>
            <person name="Yoshinaga Y."/>
            <person name="Zwiers L.-H."/>
            <person name="Turgeon B."/>
            <person name="Goodwin S."/>
            <person name="Spatafora J."/>
            <person name="Crous P."/>
            <person name="Grigoriev I."/>
        </authorList>
    </citation>
    <scope>NUCLEOTIDE SEQUENCE</scope>
    <source>
        <strain evidence="4">CBS 119687</strain>
    </source>
</reference>
<dbReference type="PRINTS" id="PR00792">
    <property type="entry name" value="PEPSIN"/>
</dbReference>
<dbReference type="InterPro" id="IPR001461">
    <property type="entry name" value="Aspartic_peptidase_A1"/>
</dbReference>
<dbReference type="GO" id="GO:0004190">
    <property type="term" value="F:aspartic-type endopeptidase activity"/>
    <property type="evidence" value="ECO:0007669"/>
    <property type="project" value="InterPro"/>
</dbReference>
<keyword evidence="4" id="KW-0645">Protease</keyword>
<feature type="domain" description="Peptidase A1" evidence="3">
    <location>
        <begin position="70"/>
        <end position="423"/>
    </location>
</feature>
<gene>
    <name evidence="4" type="ORF">P153DRAFT_389979</name>
</gene>
<dbReference type="EMBL" id="ML977517">
    <property type="protein sequence ID" value="KAF2125131.1"/>
    <property type="molecule type" value="Genomic_DNA"/>
</dbReference>
<dbReference type="CDD" id="cd05471">
    <property type="entry name" value="pepsin_like"/>
    <property type="match status" value="1"/>
</dbReference>
<dbReference type="GeneID" id="54411318"/>
<dbReference type="AlphaFoldDB" id="A0A6A6A3H1"/>
<keyword evidence="2" id="KW-0472">Membrane</keyword>
<protein>
    <submittedName>
        <fullName evidence="4">Acid protease</fullName>
    </submittedName>
</protein>
<evidence type="ECO:0000313" key="4">
    <source>
        <dbReference type="EMBL" id="KAF2125131.1"/>
    </source>
</evidence>
<organism evidence="4 5">
    <name type="scientific">Dothidotthia symphoricarpi CBS 119687</name>
    <dbReference type="NCBI Taxonomy" id="1392245"/>
    <lineage>
        <taxon>Eukaryota</taxon>
        <taxon>Fungi</taxon>
        <taxon>Dikarya</taxon>
        <taxon>Ascomycota</taxon>
        <taxon>Pezizomycotina</taxon>
        <taxon>Dothideomycetes</taxon>
        <taxon>Pleosporomycetidae</taxon>
        <taxon>Pleosporales</taxon>
        <taxon>Dothidotthiaceae</taxon>
        <taxon>Dothidotthia</taxon>
    </lineage>
</organism>
<evidence type="ECO:0000256" key="2">
    <source>
        <dbReference type="SAM" id="Phobius"/>
    </source>
</evidence>
<dbReference type="InterPro" id="IPR033121">
    <property type="entry name" value="PEPTIDASE_A1"/>
</dbReference>
<dbReference type="InterPro" id="IPR021109">
    <property type="entry name" value="Peptidase_aspartic_dom_sf"/>
</dbReference>
<keyword evidence="2" id="KW-0812">Transmembrane</keyword>
<name>A0A6A6A3H1_9PLEO</name>